<keyword evidence="2" id="KW-1185">Reference proteome</keyword>
<organism evidence="1 2">
    <name type="scientific">Candidatus Contendobacter odensis Run_B_J11</name>
    <dbReference type="NCBI Taxonomy" id="1400861"/>
    <lineage>
        <taxon>Bacteria</taxon>
        <taxon>Pseudomonadati</taxon>
        <taxon>Pseudomonadota</taxon>
        <taxon>Gammaproteobacteria</taxon>
        <taxon>Candidatus Competibacteraceae</taxon>
        <taxon>Candidatus Contendibacter</taxon>
    </lineage>
</organism>
<dbReference type="EMBL" id="CBTK010000311">
    <property type="protein sequence ID" value="CDH47726.1"/>
    <property type="molecule type" value="Genomic_DNA"/>
</dbReference>
<evidence type="ECO:0000313" key="2">
    <source>
        <dbReference type="Proteomes" id="UP000019184"/>
    </source>
</evidence>
<sequence length="132" mass="14791">MEMKNISQMLRSFRDNLPNNSRTAIAIDRGASLEEISELAEEEGLHKLVSVLFEAEQEALRDGLDVVEDSAKATETFIHEARKDLPENSRTAAAIDRGASWEEISELAEEEGLHQIASVLFEAEQEQLRNPL</sequence>
<gene>
    <name evidence="1" type="ORF">BN874_910014</name>
</gene>
<evidence type="ECO:0000313" key="1">
    <source>
        <dbReference type="EMBL" id="CDH47726.1"/>
    </source>
</evidence>
<protein>
    <submittedName>
        <fullName evidence="1">Uncharacterized protein</fullName>
    </submittedName>
</protein>
<comment type="caution">
    <text evidence="1">The sequence shown here is derived from an EMBL/GenBank/DDBJ whole genome shotgun (WGS) entry which is preliminary data.</text>
</comment>
<reference evidence="1 2" key="1">
    <citation type="journal article" date="2014" name="ISME J.">
        <title>Candidatus Competibacter-lineage genomes retrieved from metagenomes reveal functional metabolic diversity.</title>
        <authorList>
            <person name="McIlroy S.J."/>
            <person name="Albertsen M."/>
            <person name="Andresen E.K."/>
            <person name="Saunders A.M."/>
            <person name="Kristiansen R."/>
            <person name="Stokholm-Bjerregaard M."/>
            <person name="Nielsen K.L."/>
            <person name="Nielsen P.H."/>
        </authorList>
    </citation>
    <scope>NUCLEOTIDE SEQUENCE [LARGE SCALE GENOMIC DNA]</scope>
    <source>
        <strain evidence="1 2">Run_B_J11</strain>
    </source>
</reference>
<proteinExistence type="predicted"/>
<accession>A0A7U7GG11</accession>
<dbReference type="AlphaFoldDB" id="A0A7U7GG11"/>
<name>A0A7U7GG11_9GAMM</name>
<dbReference type="Proteomes" id="UP000019184">
    <property type="component" value="Unassembled WGS sequence"/>
</dbReference>